<name>A0ABS9YV22_9MYCO</name>
<sequence>MANRPHGRYRLSCPVEFTYRGEEVAAQTATGAVRYDISCDPESGRWYVDASWRTAPSPAPSLDELRQHPVVAVDVNDGHLAVTSVCPDGNILGTPRTLDLDLTGQSATARDGRLRAAITDLLTHAHSVGARAIVIENLDFADARTQGREKTGNRPSRGRKGRRFRRQIAGIPTAKFRDRLTQMASNTGLAIIVVDPAYTSKWAAQHWLAPMKTHHPQTSGHHAAALVIGRRGLGHRARRRVNTNPPAPAEATRVNNRDTRTTPATRRAPRKPATPRGNRLPTGAKTGRAHRTTARIQATHDRSGPPRGRPLGETQFRSVSRNGRTTRLCSVASRSCPCRSATA</sequence>
<evidence type="ECO:0000256" key="1">
    <source>
        <dbReference type="SAM" id="MobiDB-lite"/>
    </source>
</evidence>
<accession>A0ABS9YV22</accession>
<evidence type="ECO:0000313" key="2">
    <source>
        <dbReference type="EMBL" id="MCI4675091.1"/>
    </source>
</evidence>
<reference evidence="2" key="1">
    <citation type="journal article" date="2022" name="ISME J.">
        <title>Identification of active gaseous-alkane degraders at natural gas seeps.</title>
        <authorList>
            <person name="Farhan Ul Haque M."/>
            <person name="Hernandez M."/>
            <person name="Crombie A.T."/>
            <person name="Murrell J.C."/>
        </authorList>
    </citation>
    <scope>NUCLEOTIDE SEQUENCE</scope>
    <source>
        <strain evidence="2">ANDR5</strain>
    </source>
</reference>
<dbReference type="EMBL" id="JAIVFL010000001">
    <property type="protein sequence ID" value="MCI4675091.1"/>
    <property type="molecule type" value="Genomic_DNA"/>
</dbReference>
<keyword evidence="3" id="KW-1185">Reference proteome</keyword>
<protein>
    <recommendedName>
        <fullName evidence="4">Transposase</fullName>
    </recommendedName>
</protein>
<evidence type="ECO:0000313" key="3">
    <source>
        <dbReference type="Proteomes" id="UP001139068"/>
    </source>
</evidence>
<gene>
    <name evidence="2" type="ORF">K9U37_09405</name>
</gene>
<feature type="region of interest" description="Disordered" evidence="1">
    <location>
        <begin position="238"/>
        <end position="320"/>
    </location>
</feature>
<evidence type="ECO:0008006" key="4">
    <source>
        <dbReference type="Google" id="ProtNLM"/>
    </source>
</evidence>
<organism evidence="2 3">
    <name type="scientific">Candidatus Mycolicibacterium alkanivorans</name>
    <dbReference type="NCBI Taxonomy" id="2954114"/>
    <lineage>
        <taxon>Bacteria</taxon>
        <taxon>Bacillati</taxon>
        <taxon>Actinomycetota</taxon>
        <taxon>Actinomycetes</taxon>
        <taxon>Mycobacteriales</taxon>
        <taxon>Mycobacteriaceae</taxon>
        <taxon>Mycolicibacterium</taxon>
    </lineage>
</organism>
<proteinExistence type="predicted"/>
<dbReference type="RefSeq" id="WP_243071448.1">
    <property type="nucleotide sequence ID" value="NZ_JAIVFL010000001.1"/>
</dbReference>
<dbReference type="Proteomes" id="UP001139068">
    <property type="component" value="Unassembled WGS sequence"/>
</dbReference>
<comment type="caution">
    <text evidence="2">The sequence shown here is derived from an EMBL/GenBank/DDBJ whole genome shotgun (WGS) entry which is preliminary data.</text>
</comment>